<evidence type="ECO:0000256" key="1">
    <source>
        <dbReference type="SAM" id="Phobius"/>
    </source>
</evidence>
<reference evidence="2 3" key="1">
    <citation type="submission" date="2024-09" db="EMBL/GenBank/DDBJ databases">
        <authorList>
            <person name="Sun Q."/>
            <person name="Mori K."/>
        </authorList>
    </citation>
    <scope>NUCLEOTIDE SEQUENCE [LARGE SCALE GENOMIC DNA]</scope>
    <source>
        <strain evidence="2 3">ATCC 51272</strain>
    </source>
</reference>
<proteinExistence type="predicted"/>
<dbReference type="EMBL" id="JBHLZF010000002">
    <property type="protein sequence ID" value="MFB9898547.1"/>
    <property type="molecule type" value="Genomic_DNA"/>
</dbReference>
<dbReference type="Pfam" id="PF20482">
    <property type="entry name" value="DUF6722"/>
    <property type="match status" value="1"/>
</dbReference>
<dbReference type="RefSeq" id="WP_027951802.1">
    <property type="nucleotide sequence ID" value="NZ_JADU01000007.1"/>
</dbReference>
<evidence type="ECO:0000313" key="3">
    <source>
        <dbReference type="Proteomes" id="UP001589688"/>
    </source>
</evidence>
<keyword evidence="1" id="KW-0472">Membrane</keyword>
<feature type="transmembrane region" description="Helical" evidence="1">
    <location>
        <begin position="12"/>
        <end position="32"/>
    </location>
</feature>
<comment type="caution">
    <text evidence="2">The sequence shown here is derived from an EMBL/GenBank/DDBJ whole genome shotgun (WGS) entry which is preliminary data.</text>
</comment>
<keyword evidence="1" id="KW-0812">Transmembrane</keyword>
<dbReference type="InterPro" id="IPR046568">
    <property type="entry name" value="DUF6722"/>
</dbReference>
<protein>
    <submittedName>
        <fullName evidence="2">DUF6722 family protein</fullName>
    </submittedName>
</protein>
<evidence type="ECO:0000313" key="2">
    <source>
        <dbReference type="EMBL" id="MFB9898547.1"/>
    </source>
</evidence>
<organism evidence="2 3">
    <name type="scientific">Hallella seregens ATCC 51272</name>
    <dbReference type="NCBI Taxonomy" id="1336250"/>
    <lineage>
        <taxon>Bacteria</taxon>
        <taxon>Pseudomonadati</taxon>
        <taxon>Bacteroidota</taxon>
        <taxon>Bacteroidia</taxon>
        <taxon>Bacteroidales</taxon>
        <taxon>Prevotellaceae</taxon>
        <taxon>Hallella</taxon>
    </lineage>
</organism>
<dbReference type="Proteomes" id="UP001589688">
    <property type="component" value="Unassembled WGS sequence"/>
</dbReference>
<accession>A0ABV5ZME2</accession>
<keyword evidence="1" id="KW-1133">Transmembrane helix</keyword>
<sequence length="68" mass="7859">MKDKTKEKIGDWLLDVAKYIFTAVLLSTLFSGIATWKWYWYILIAIIVLSIVVIGLKIINSTGNKKRR</sequence>
<gene>
    <name evidence="2" type="ORF">ACFFK8_12260</name>
</gene>
<keyword evidence="3" id="KW-1185">Reference proteome</keyword>
<name>A0ABV5ZME2_9BACT</name>
<feature type="transmembrane region" description="Helical" evidence="1">
    <location>
        <begin position="38"/>
        <end position="59"/>
    </location>
</feature>